<evidence type="ECO:0000313" key="2">
    <source>
        <dbReference type="Proteomes" id="UP001159363"/>
    </source>
</evidence>
<evidence type="ECO:0000313" key="1">
    <source>
        <dbReference type="EMBL" id="KAJ8868433.1"/>
    </source>
</evidence>
<protein>
    <submittedName>
        <fullName evidence="1">Uncharacterized protein</fullName>
    </submittedName>
</protein>
<dbReference type="Proteomes" id="UP001159363">
    <property type="component" value="Chromosome 13"/>
</dbReference>
<reference evidence="1 2" key="1">
    <citation type="submission" date="2023-02" db="EMBL/GenBank/DDBJ databases">
        <title>LHISI_Scaffold_Assembly.</title>
        <authorList>
            <person name="Stuart O.P."/>
            <person name="Cleave R."/>
            <person name="Magrath M.J.L."/>
            <person name="Mikheyev A.S."/>
        </authorList>
    </citation>
    <scope>NUCLEOTIDE SEQUENCE [LARGE SCALE GENOMIC DNA]</scope>
    <source>
        <strain evidence="1">Daus_M_001</strain>
        <tissue evidence="1">Leg muscle</tissue>
    </source>
</reference>
<accession>A0ABQ9G7K1</accession>
<sequence length="130" mass="15074">MFSALSNTRGESRIEALTPLRYQIGQVYDGLDSLANLIKDYTFLSSSVIWYNVRLHIIVVSKSLQSIISDFTYEGEDEPVQYPTLHYKVEFYFHLLDIVIASLDERFTQLKSHSNSFDCLYDISILRHAQ</sequence>
<name>A0ABQ9G7K1_9NEOP</name>
<gene>
    <name evidence="1" type="ORF">PR048_029949</name>
</gene>
<keyword evidence="2" id="KW-1185">Reference proteome</keyword>
<comment type="caution">
    <text evidence="1">The sequence shown here is derived from an EMBL/GenBank/DDBJ whole genome shotgun (WGS) entry which is preliminary data.</text>
</comment>
<dbReference type="EMBL" id="JARBHB010000014">
    <property type="protein sequence ID" value="KAJ8868433.1"/>
    <property type="molecule type" value="Genomic_DNA"/>
</dbReference>
<proteinExistence type="predicted"/>
<organism evidence="1 2">
    <name type="scientific">Dryococelus australis</name>
    <dbReference type="NCBI Taxonomy" id="614101"/>
    <lineage>
        <taxon>Eukaryota</taxon>
        <taxon>Metazoa</taxon>
        <taxon>Ecdysozoa</taxon>
        <taxon>Arthropoda</taxon>
        <taxon>Hexapoda</taxon>
        <taxon>Insecta</taxon>
        <taxon>Pterygota</taxon>
        <taxon>Neoptera</taxon>
        <taxon>Polyneoptera</taxon>
        <taxon>Phasmatodea</taxon>
        <taxon>Verophasmatodea</taxon>
        <taxon>Anareolatae</taxon>
        <taxon>Phasmatidae</taxon>
        <taxon>Eurycanthinae</taxon>
        <taxon>Dryococelus</taxon>
    </lineage>
</organism>